<evidence type="ECO:0000256" key="1">
    <source>
        <dbReference type="SAM" id="MobiDB-lite"/>
    </source>
</evidence>
<dbReference type="OrthoDB" id="5096121at2759"/>
<feature type="compositionally biased region" description="Polar residues" evidence="1">
    <location>
        <begin position="81"/>
        <end position="92"/>
    </location>
</feature>
<feature type="compositionally biased region" description="Low complexity" evidence="1">
    <location>
        <begin position="157"/>
        <end position="168"/>
    </location>
</feature>
<gene>
    <name evidence="2" type="ORF">VFPPC_12036</name>
</gene>
<accession>A0A179G385</accession>
<reference evidence="2 3" key="1">
    <citation type="journal article" date="2016" name="PLoS Pathog.">
        <title>Biosynthesis of antibiotic leucinostatins in bio-control fungus Purpureocillium lilacinum and their inhibition on phytophthora revealed by genome mining.</title>
        <authorList>
            <person name="Wang G."/>
            <person name="Liu Z."/>
            <person name="Lin R."/>
            <person name="Li E."/>
            <person name="Mao Z."/>
            <person name="Ling J."/>
            <person name="Yang Y."/>
            <person name="Yin W.B."/>
            <person name="Xie B."/>
        </authorList>
    </citation>
    <scope>NUCLEOTIDE SEQUENCE [LARGE SCALE GENOMIC DNA]</scope>
    <source>
        <strain evidence="2">170</strain>
    </source>
</reference>
<feature type="compositionally biased region" description="Basic residues" evidence="1">
    <location>
        <begin position="13"/>
        <end position="26"/>
    </location>
</feature>
<protein>
    <submittedName>
        <fullName evidence="2">Uncharacterized protein</fullName>
    </submittedName>
</protein>
<dbReference type="KEGG" id="pchm:VFPPC_12036"/>
<comment type="caution">
    <text evidence="2">The sequence shown here is derived from an EMBL/GenBank/DDBJ whole genome shotgun (WGS) entry which is preliminary data.</text>
</comment>
<dbReference type="EMBL" id="LSBJ02000001">
    <property type="protein sequence ID" value="OAQ71918.1"/>
    <property type="molecule type" value="Genomic_DNA"/>
</dbReference>
<evidence type="ECO:0000313" key="3">
    <source>
        <dbReference type="Proteomes" id="UP000078397"/>
    </source>
</evidence>
<sequence>MAPRPVSIEETRRRKREWVKAKRKRQIQQDQAQSPEYCAQEQQSDGGNISGQASQQLPRNAPCAASVAIGSRSQNHETIRSLPQQSRGNGDSNIAERPYTPIDRTRAGDRTHAEASPIFQVARSKSQYRTPSFKLALFPMAERPTNKEGLETGNATSVRDSSSRSPSRGRGELYHSPSSRRSSVLASNLSDSAGRRQRSECGTGKATAADYVKQARESPIPEIAGLNLHDGPSTAALAVDETLQQDVSDAPSGSVYTPSSPESVVDTSIGDNHYGFRPSPTPGTPTNTASGFAPEVSGNEPGVTYLSLQSSPATEDEDSAFLRWAGYRAAPTTSQPSNAAADPVVIRYMQAAHRQETRGGPDFLDLQAKVYDEIFQKVFGLQCDCSEPRELGEPQGAHTLNERTQYLQQSLPSLADVFSPTGSYDPRAYFRRWCEFLSHQPTEPLSFRKTQSTIGQPSVTIAKKNDIDSCWVAPKTLEAIQAPNDFRLTFLPRFSLNLSTDQVVQPHGLDLARTRHIPLGTFQAGSVRFQVFVFFPKSADNPRSITSASSNALSLERQKDFYDQIVIPAAYESIEDPERQEIPRSFSIVYAKSHTFQEKPSISRWSADDDSRAHQLSFTIPARSLGRFWASVVERSDSVKVKTQRGVDVAYFERPRLLFQAHDLKNTFASPSLNETLGLFRDTVMAALNPEYLDMRSCWIDIGARYYVTGLRGRPLAETEAYTLEWKSQCNRSLHERLEKIAPESNLMAAYYRSFALRDVGNLVSKTKRTSAPNIGHPDSRKLGVCRFKAYDCGKDLFKDVGNKYCLFSSPSLPQLALDQNMIQDLDSMTKSRANMYTSQHSRESIFRAWEANKRHIKAISDPHALTNYGIRKEATFRLDTILTMWNDGYFDPERSPHAGPICLTVPLDPGPDEHYPFWIVPTRDMNALIFTQAARLIVPLDHLFQEASLPSTDQSSSPVSHADRSIRRIFAFYTAQLLCRLLEHAFSSEREFNYDNWIWCSDWRVPQGLSVAKVRTGLGLREPIDKSGMLWIPPAIMDWRRGHLALATLVELHIPRSPLQIPLASQANIQALTTTQLTVEFLLQEWIHDARQAFDAGQREEGQALAARVIKLAAEEIARSYNQHLLCKIRSYWERVRVDLGRNILPSLSRLLEAEEDVAADRSRIVTAQTVRDIYMQAWDAYSLIVNSDELETSTMPSELPCWMTTRKYLPPKDSWSGFVFSNLFSRPDPPKWDRITFLRIYRTFKAFWEPISAYMGSFDGKFKRIIGRCIMVTFNSDQGKEVGTNRTRGTWYDGQPSFFQMQYWAPYFSPPESNRKLRVASIPGQVDVSHDAAPTIPSAQEFHNLQSWLDLHRKKIMARDDELCAGDLELLNRRYREILRRLVQLSGPAWIYGPKRLYHVVPWKLGSNDSFRVPGPRKHVSERLLSQPTVLLPTRDNVMSLIDAMKSLPDLDEKSVLQFKWAMTRLHNDGKQYSIRSHLESKKVASAELSDQSPSLLQQFLAQTEPPERFVTASRGVELEPEAGDIDIDTDIDIDIDMDEDCADADVDGADSSDDLASLAFMSG</sequence>
<keyword evidence="3" id="KW-1185">Reference proteome</keyword>
<name>A0A179G385_METCM</name>
<dbReference type="Proteomes" id="UP000078397">
    <property type="component" value="Unassembled WGS sequence"/>
</dbReference>
<feature type="region of interest" description="Disordered" evidence="1">
    <location>
        <begin position="139"/>
        <end position="207"/>
    </location>
</feature>
<feature type="compositionally biased region" description="Low complexity" evidence="1">
    <location>
        <begin position="176"/>
        <end position="190"/>
    </location>
</feature>
<organism evidence="2 3">
    <name type="scientific">Pochonia chlamydosporia 170</name>
    <dbReference type="NCBI Taxonomy" id="1380566"/>
    <lineage>
        <taxon>Eukaryota</taxon>
        <taxon>Fungi</taxon>
        <taxon>Dikarya</taxon>
        <taxon>Ascomycota</taxon>
        <taxon>Pezizomycotina</taxon>
        <taxon>Sordariomycetes</taxon>
        <taxon>Hypocreomycetidae</taxon>
        <taxon>Hypocreales</taxon>
        <taxon>Clavicipitaceae</taxon>
        <taxon>Pochonia</taxon>
    </lineage>
</organism>
<dbReference type="STRING" id="1380566.A0A179G385"/>
<feature type="region of interest" description="Disordered" evidence="1">
    <location>
        <begin position="1"/>
        <end position="125"/>
    </location>
</feature>
<evidence type="ECO:0000313" key="2">
    <source>
        <dbReference type="EMBL" id="OAQ71918.1"/>
    </source>
</evidence>
<dbReference type="GeneID" id="28854033"/>
<dbReference type="RefSeq" id="XP_018148001.1">
    <property type="nucleotide sequence ID" value="XM_018290039.1"/>
</dbReference>
<feature type="compositionally biased region" description="Basic and acidic residues" evidence="1">
    <location>
        <begin position="103"/>
        <end position="113"/>
    </location>
</feature>
<proteinExistence type="predicted"/>
<feature type="compositionally biased region" description="Polar residues" evidence="1">
    <location>
        <begin position="28"/>
        <end position="58"/>
    </location>
</feature>